<name>A0A1G9F710_9RHOB</name>
<gene>
    <name evidence="1" type="ORF">SAMN04488026_10561</name>
</gene>
<evidence type="ECO:0000313" key="2">
    <source>
        <dbReference type="Proteomes" id="UP000199382"/>
    </source>
</evidence>
<dbReference type="EMBL" id="FNEK01000056">
    <property type="protein sequence ID" value="SDK84184.1"/>
    <property type="molecule type" value="Genomic_DNA"/>
</dbReference>
<organism evidence="1 2">
    <name type="scientific">Aliiruegeria lutimaris</name>
    <dbReference type="NCBI Taxonomy" id="571298"/>
    <lineage>
        <taxon>Bacteria</taxon>
        <taxon>Pseudomonadati</taxon>
        <taxon>Pseudomonadota</taxon>
        <taxon>Alphaproteobacteria</taxon>
        <taxon>Rhodobacterales</taxon>
        <taxon>Roseobacteraceae</taxon>
        <taxon>Aliiruegeria</taxon>
    </lineage>
</organism>
<protein>
    <submittedName>
        <fullName evidence="1">Uncharacterized protein</fullName>
    </submittedName>
</protein>
<dbReference type="AlphaFoldDB" id="A0A1G9F710"/>
<evidence type="ECO:0000313" key="1">
    <source>
        <dbReference type="EMBL" id="SDK84184.1"/>
    </source>
</evidence>
<accession>A0A1G9F710</accession>
<proteinExistence type="predicted"/>
<sequence>MSQHADPSSQWEPQVLAAFKESLKDGLHPDDTGGKNGQSFARGLEGVDPACLPKAQVKRSEVFSLAEDRSVNTATVCAAAMAWGGMNQRFSPRFFSMAKDGWLDVAEAIQAGELDREAAYDAFSDLRRDGKLYGCRPQVWQL</sequence>
<dbReference type="RefSeq" id="WP_093161531.1">
    <property type="nucleotide sequence ID" value="NZ_FNEK01000056.1"/>
</dbReference>
<dbReference type="OrthoDB" id="8456735at2"/>
<reference evidence="1 2" key="1">
    <citation type="submission" date="2016-10" db="EMBL/GenBank/DDBJ databases">
        <authorList>
            <person name="de Groot N.N."/>
        </authorList>
    </citation>
    <scope>NUCLEOTIDE SEQUENCE [LARGE SCALE GENOMIC DNA]</scope>
    <source>
        <strain evidence="1 2">DSM 25294</strain>
    </source>
</reference>
<dbReference type="Proteomes" id="UP000199382">
    <property type="component" value="Unassembled WGS sequence"/>
</dbReference>
<keyword evidence="2" id="KW-1185">Reference proteome</keyword>